<dbReference type="InterPro" id="IPR036653">
    <property type="entry name" value="CinA-like_C"/>
</dbReference>
<sequence>MNPAAPTTAQSLSKSELPALTNQALEADLIQISTTLLARGWMLATAESCTGGMIAAACTDLAGSSQWFERGFVTYSNEAKTELLGVPAGLIATHGAVSEPVARAMALGAVAHSRAQAAVAVTGIAGPTGGTADKPVGTVWFGWNVNGTITTATRRFDGDRAAVRQQTLAWACARLQALLQTPPHAPR</sequence>
<evidence type="ECO:0000259" key="1">
    <source>
        <dbReference type="Pfam" id="PF02464"/>
    </source>
</evidence>
<accession>A0A543L7K1</accession>
<evidence type="ECO:0000313" key="2">
    <source>
        <dbReference type="EMBL" id="TQN03312.1"/>
    </source>
</evidence>
<dbReference type="Pfam" id="PF02464">
    <property type="entry name" value="CinA"/>
    <property type="match status" value="1"/>
</dbReference>
<organism evidence="2 3">
    <name type="scientific">Acidovorax temperans</name>
    <dbReference type="NCBI Taxonomy" id="80878"/>
    <lineage>
        <taxon>Bacteria</taxon>
        <taxon>Pseudomonadati</taxon>
        <taxon>Pseudomonadota</taxon>
        <taxon>Betaproteobacteria</taxon>
        <taxon>Burkholderiales</taxon>
        <taxon>Comamonadaceae</taxon>
        <taxon>Acidovorax</taxon>
    </lineage>
</organism>
<protein>
    <submittedName>
        <fullName evidence="2">Nicotinamide-nucleotide amidase</fullName>
    </submittedName>
</protein>
<dbReference type="InterPro" id="IPR008136">
    <property type="entry name" value="CinA_C"/>
</dbReference>
<reference evidence="2 3" key="1">
    <citation type="submission" date="2019-06" db="EMBL/GenBank/DDBJ databases">
        <title>Genomic Encyclopedia of Archaeal and Bacterial Type Strains, Phase II (KMG-II): from individual species to whole genera.</title>
        <authorList>
            <person name="Goeker M."/>
        </authorList>
    </citation>
    <scope>NUCLEOTIDE SEQUENCE [LARGE SCALE GENOMIC DNA]</scope>
    <source>
        <strain evidence="2 3">DSM 7270</strain>
    </source>
</reference>
<comment type="caution">
    <text evidence="2">The sequence shown here is derived from an EMBL/GenBank/DDBJ whole genome shotgun (WGS) entry which is preliminary data.</text>
</comment>
<gene>
    <name evidence="2" type="ORF">BDD18_1982</name>
</gene>
<dbReference type="NCBIfam" id="TIGR00199">
    <property type="entry name" value="PncC_domain"/>
    <property type="match status" value="1"/>
</dbReference>
<proteinExistence type="predicted"/>
<dbReference type="AlphaFoldDB" id="A0A543L7K1"/>
<dbReference type="Proteomes" id="UP000316993">
    <property type="component" value="Unassembled WGS sequence"/>
</dbReference>
<dbReference type="RefSeq" id="WP_142083006.1">
    <property type="nucleotide sequence ID" value="NZ_VFPV01000002.1"/>
</dbReference>
<name>A0A543L7K1_9BURK</name>
<dbReference type="EMBL" id="VFPV01000002">
    <property type="protein sequence ID" value="TQN03312.1"/>
    <property type="molecule type" value="Genomic_DNA"/>
</dbReference>
<feature type="domain" description="CinA C-terminal" evidence="1">
    <location>
        <begin position="31"/>
        <end position="178"/>
    </location>
</feature>
<evidence type="ECO:0000313" key="3">
    <source>
        <dbReference type="Proteomes" id="UP000316993"/>
    </source>
</evidence>
<dbReference type="Gene3D" id="3.90.950.20">
    <property type="entry name" value="CinA-like"/>
    <property type="match status" value="1"/>
</dbReference>
<dbReference type="SUPFAM" id="SSF142433">
    <property type="entry name" value="CinA-like"/>
    <property type="match status" value="1"/>
</dbReference>